<evidence type="ECO:0000313" key="7">
    <source>
        <dbReference type="EMBL" id="QBE97730.1"/>
    </source>
</evidence>
<feature type="site" description="Important for substrate specificity" evidence="6">
    <location>
        <position position="70"/>
    </location>
</feature>
<dbReference type="GO" id="GO:0036221">
    <property type="term" value="F:UTP diphosphatase activity"/>
    <property type="evidence" value="ECO:0007669"/>
    <property type="project" value="RHEA"/>
</dbReference>
<dbReference type="PIRSF" id="PIRSF006305">
    <property type="entry name" value="Maf"/>
    <property type="match status" value="1"/>
</dbReference>
<accession>A0A4P6M249</accession>
<gene>
    <name evidence="7" type="primary">maf</name>
    <name evidence="7" type="ORF">PMF13cell1_03293</name>
</gene>
<dbReference type="GO" id="GO:0005737">
    <property type="term" value="C:cytoplasm"/>
    <property type="evidence" value="ECO:0007669"/>
    <property type="project" value="UniProtKB-SubCell"/>
</dbReference>
<dbReference type="Pfam" id="PF02545">
    <property type="entry name" value="Maf"/>
    <property type="match status" value="1"/>
</dbReference>
<evidence type="ECO:0000256" key="2">
    <source>
        <dbReference type="ARBA" id="ARBA00004496"/>
    </source>
</evidence>
<proteinExistence type="inferred from homology"/>
<dbReference type="SUPFAM" id="SSF52972">
    <property type="entry name" value="ITPase-like"/>
    <property type="match status" value="1"/>
</dbReference>
<evidence type="ECO:0000256" key="5">
    <source>
        <dbReference type="ARBA" id="ARBA00023080"/>
    </source>
</evidence>
<dbReference type="Proteomes" id="UP000289794">
    <property type="component" value="Chromosome"/>
</dbReference>
<dbReference type="EC" id="3.6.1.9" evidence="6"/>
<dbReference type="KEGG" id="bpro:PMF13cell1_03293"/>
<evidence type="ECO:0000256" key="3">
    <source>
        <dbReference type="ARBA" id="ARBA00022490"/>
    </source>
</evidence>
<dbReference type="RefSeq" id="WP_130181392.1">
    <property type="nucleotide sequence ID" value="NZ_CP035945.1"/>
</dbReference>
<comment type="caution">
    <text evidence="6">Lacks conserved residue(s) required for the propagation of feature annotation.</text>
</comment>
<reference evidence="7 8" key="1">
    <citation type="submission" date="2019-01" db="EMBL/GenBank/DDBJ databases">
        <title>PMF-metabolizing Aryl O-demethylase.</title>
        <authorList>
            <person name="Kim M."/>
        </authorList>
    </citation>
    <scope>NUCLEOTIDE SEQUENCE [LARGE SCALE GENOMIC DNA]</scope>
    <source>
        <strain evidence="7 8">PMF1</strain>
    </source>
</reference>
<comment type="catalytic activity">
    <reaction evidence="6">
        <text>UTP + H2O = UMP + diphosphate + H(+)</text>
        <dbReference type="Rhea" id="RHEA:29395"/>
        <dbReference type="ChEBI" id="CHEBI:15377"/>
        <dbReference type="ChEBI" id="CHEBI:15378"/>
        <dbReference type="ChEBI" id="CHEBI:33019"/>
        <dbReference type="ChEBI" id="CHEBI:46398"/>
        <dbReference type="ChEBI" id="CHEBI:57865"/>
        <dbReference type="EC" id="3.6.1.9"/>
    </reaction>
</comment>
<dbReference type="HAMAP" id="MF_00528">
    <property type="entry name" value="Maf"/>
    <property type="match status" value="1"/>
</dbReference>
<feature type="active site" description="Proton acceptor" evidence="6">
    <location>
        <position position="69"/>
    </location>
</feature>
<dbReference type="CDD" id="cd00555">
    <property type="entry name" value="Maf"/>
    <property type="match status" value="1"/>
</dbReference>
<dbReference type="EMBL" id="CP035945">
    <property type="protein sequence ID" value="QBE97730.1"/>
    <property type="molecule type" value="Genomic_DNA"/>
</dbReference>
<feature type="site" description="Important for substrate specificity" evidence="6">
    <location>
        <position position="156"/>
    </location>
</feature>
<evidence type="ECO:0000256" key="1">
    <source>
        <dbReference type="ARBA" id="ARBA00001968"/>
    </source>
</evidence>
<sequence length="197" mass="22250">MKRIILASASPRRRELLDQIGVVFEVCPSSAKEVMTSSLPQEVVQDLSRCKGQEVFEKTSGDVLVISADTVVAFQDSILGKPADESMARDMLRRLQGRRHQVYTGVTLFIRQDGDRIQKSFFEKTEVVFYPMSEEEIDAYVKTKEPMDKAGAYGIQGRSAVFVEKIDGDYNNVVGLPLARLYQELKQLGIDIKEWHS</sequence>
<comment type="function">
    <text evidence="6">Nucleoside triphosphate pyrophosphatase that hydrolyzes dTTP and UTP. May have a dual role in cell division arrest and in preventing the incorporation of modified nucleotides into cellular nucleic acids.</text>
</comment>
<dbReference type="PANTHER" id="PTHR43213:SF5">
    <property type="entry name" value="BIFUNCTIONAL DTTP_UTP PYROPHOSPHATASE_METHYLTRANSFERASE PROTEIN-RELATED"/>
    <property type="match status" value="1"/>
</dbReference>
<dbReference type="InterPro" id="IPR003697">
    <property type="entry name" value="Maf-like"/>
</dbReference>
<keyword evidence="5 6" id="KW-0546">Nucleotide metabolism</keyword>
<dbReference type="GO" id="GO:0036218">
    <property type="term" value="F:dTTP diphosphatase activity"/>
    <property type="evidence" value="ECO:0007669"/>
    <property type="project" value="RHEA"/>
</dbReference>
<organism evidence="7 8">
    <name type="scientific">Blautia producta</name>
    <dbReference type="NCBI Taxonomy" id="33035"/>
    <lineage>
        <taxon>Bacteria</taxon>
        <taxon>Bacillati</taxon>
        <taxon>Bacillota</taxon>
        <taxon>Clostridia</taxon>
        <taxon>Lachnospirales</taxon>
        <taxon>Lachnospiraceae</taxon>
        <taxon>Blautia</taxon>
    </lineage>
</organism>
<keyword evidence="3 6" id="KW-0963">Cytoplasm</keyword>
<comment type="cofactor">
    <cofactor evidence="1 6">
        <name>a divalent metal cation</name>
        <dbReference type="ChEBI" id="CHEBI:60240"/>
    </cofactor>
</comment>
<comment type="subcellular location">
    <subcellularLocation>
        <location evidence="2 6">Cytoplasm</location>
    </subcellularLocation>
</comment>
<evidence type="ECO:0000313" key="8">
    <source>
        <dbReference type="Proteomes" id="UP000289794"/>
    </source>
</evidence>
<dbReference type="NCBIfam" id="TIGR00172">
    <property type="entry name" value="maf"/>
    <property type="match status" value="1"/>
</dbReference>
<dbReference type="Gene3D" id="3.90.950.10">
    <property type="match status" value="1"/>
</dbReference>
<feature type="site" description="Important for substrate specificity" evidence="6">
    <location>
        <position position="12"/>
    </location>
</feature>
<comment type="catalytic activity">
    <reaction evidence="6">
        <text>dTTP + H2O = dTMP + diphosphate + H(+)</text>
        <dbReference type="Rhea" id="RHEA:28534"/>
        <dbReference type="ChEBI" id="CHEBI:15377"/>
        <dbReference type="ChEBI" id="CHEBI:15378"/>
        <dbReference type="ChEBI" id="CHEBI:33019"/>
        <dbReference type="ChEBI" id="CHEBI:37568"/>
        <dbReference type="ChEBI" id="CHEBI:63528"/>
        <dbReference type="EC" id="3.6.1.9"/>
    </reaction>
</comment>
<protein>
    <recommendedName>
        <fullName evidence="6">dTTP/UTP pyrophosphatase</fullName>
        <shortName evidence="6">dTTPase/UTPase</shortName>
        <ecNumber evidence="6">3.6.1.9</ecNumber>
    </recommendedName>
    <alternativeName>
        <fullName evidence="6">Nucleoside triphosphate pyrophosphatase</fullName>
    </alternativeName>
    <alternativeName>
        <fullName evidence="6">Nucleotide pyrophosphatase</fullName>
        <shortName evidence="6">Nucleotide PPase</shortName>
    </alternativeName>
</protein>
<comment type="similarity">
    <text evidence="6">Belongs to the Maf family. YhdE subfamily.</text>
</comment>
<dbReference type="PANTHER" id="PTHR43213">
    <property type="entry name" value="BIFUNCTIONAL DTTP/UTP PYROPHOSPHATASE/METHYLTRANSFERASE PROTEIN-RELATED"/>
    <property type="match status" value="1"/>
</dbReference>
<name>A0A4P6M249_9FIRM</name>
<dbReference type="AlphaFoldDB" id="A0A4P6M249"/>
<dbReference type="GO" id="GO:0009117">
    <property type="term" value="P:nucleotide metabolic process"/>
    <property type="evidence" value="ECO:0007669"/>
    <property type="project" value="UniProtKB-KW"/>
</dbReference>
<evidence type="ECO:0000256" key="6">
    <source>
        <dbReference type="HAMAP-Rule" id="MF_00528"/>
    </source>
</evidence>
<evidence type="ECO:0000256" key="4">
    <source>
        <dbReference type="ARBA" id="ARBA00022801"/>
    </source>
</evidence>
<keyword evidence="4 6" id="KW-0378">Hydrolase</keyword>
<dbReference type="FunFam" id="3.90.950.10:FF:000005">
    <property type="entry name" value="7-methyl-GTP pyrophosphatase"/>
    <property type="match status" value="1"/>
</dbReference>
<dbReference type="InterPro" id="IPR029001">
    <property type="entry name" value="ITPase-like_fam"/>
</dbReference>